<dbReference type="OrthoDB" id="9789603at2"/>
<dbReference type="InterPro" id="IPR016181">
    <property type="entry name" value="Acyl_CoA_acyltransferase"/>
</dbReference>
<feature type="domain" description="N-acetyltransferase" evidence="1">
    <location>
        <begin position="1"/>
        <end position="152"/>
    </location>
</feature>
<name>A0A1L9NW92_9RHOB</name>
<gene>
    <name evidence="2" type="ORF">PFRI_22420</name>
</gene>
<proteinExistence type="predicted"/>
<dbReference type="GO" id="GO:0016747">
    <property type="term" value="F:acyltransferase activity, transferring groups other than amino-acyl groups"/>
    <property type="evidence" value="ECO:0007669"/>
    <property type="project" value="InterPro"/>
</dbReference>
<comment type="caution">
    <text evidence="2">The sequence shown here is derived from an EMBL/GenBank/DDBJ whole genome shotgun (WGS) entry which is preliminary data.</text>
</comment>
<sequence length="152" mass="16657">MDIRYTEPGDIADLKSVLDQTELFPSELLEEMLSGFLNGDNEELWLTCETDGRAIGFCYTVPVQLAEGTWNMLALAVASDAQGQGAGRGLVAQMEVELQEQAARVMIVDTSGTDAFAGTRGFYANSGYTEEARIRDFWGKGDDKVIFWKALG</sequence>
<evidence type="ECO:0000259" key="1">
    <source>
        <dbReference type="PROSITE" id="PS51186"/>
    </source>
</evidence>
<dbReference type="RefSeq" id="WP_072630799.1">
    <property type="nucleotide sequence ID" value="NZ_MLCB01000140.1"/>
</dbReference>
<accession>A0A1L9NW92</accession>
<dbReference type="Pfam" id="PF00583">
    <property type="entry name" value="Acetyltransf_1"/>
    <property type="match status" value="1"/>
</dbReference>
<evidence type="ECO:0000313" key="2">
    <source>
        <dbReference type="EMBL" id="OJI93547.1"/>
    </source>
</evidence>
<dbReference type="AlphaFoldDB" id="A0A1L9NW92"/>
<dbReference type="SUPFAM" id="SSF55729">
    <property type="entry name" value="Acyl-CoA N-acyltransferases (Nat)"/>
    <property type="match status" value="1"/>
</dbReference>
<protein>
    <submittedName>
        <fullName evidence="2">Acetyltransferase (GNAT) family protein</fullName>
    </submittedName>
</protein>
<evidence type="ECO:0000313" key="3">
    <source>
        <dbReference type="Proteomes" id="UP000184514"/>
    </source>
</evidence>
<organism evidence="2 3">
    <name type="scientific">Planktotalea frisia</name>
    <dbReference type="NCBI Taxonomy" id="696762"/>
    <lineage>
        <taxon>Bacteria</taxon>
        <taxon>Pseudomonadati</taxon>
        <taxon>Pseudomonadota</taxon>
        <taxon>Alphaproteobacteria</taxon>
        <taxon>Rhodobacterales</taxon>
        <taxon>Paracoccaceae</taxon>
        <taxon>Planktotalea</taxon>
    </lineage>
</organism>
<keyword evidence="3" id="KW-1185">Reference proteome</keyword>
<keyword evidence="2" id="KW-0808">Transferase</keyword>
<dbReference type="InterPro" id="IPR000182">
    <property type="entry name" value="GNAT_dom"/>
</dbReference>
<dbReference type="Gene3D" id="3.40.630.30">
    <property type="match status" value="1"/>
</dbReference>
<dbReference type="EMBL" id="MLCB01000140">
    <property type="protein sequence ID" value="OJI93547.1"/>
    <property type="molecule type" value="Genomic_DNA"/>
</dbReference>
<dbReference type="PROSITE" id="PS51186">
    <property type="entry name" value="GNAT"/>
    <property type="match status" value="1"/>
</dbReference>
<dbReference type="CDD" id="cd04301">
    <property type="entry name" value="NAT_SF"/>
    <property type="match status" value="1"/>
</dbReference>
<dbReference type="Proteomes" id="UP000184514">
    <property type="component" value="Unassembled WGS sequence"/>
</dbReference>
<reference evidence="2 3" key="1">
    <citation type="submission" date="2016-10" db="EMBL/GenBank/DDBJ databases">
        <title>Genome sequence of Planktotalea frisia SH6-1.</title>
        <authorList>
            <person name="Poehlein A."/>
            <person name="Bakenhus I."/>
            <person name="Voget S."/>
            <person name="Brinkhoff T."/>
            <person name="Simon M."/>
        </authorList>
    </citation>
    <scope>NUCLEOTIDE SEQUENCE [LARGE SCALE GENOMIC DNA]</scope>
    <source>
        <strain evidence="2 3">SH6-1</strain>
    </source>
</reference>
<dbReference type="STRING" id="696762.PFRI_22420"/>